<dbReference type="PROSITE" id="PS50111">
    <property type="entry name" value="CHEMOTAXIS_TRANSDUC_2"/>
    <property type="match status" value="1"/>
</dbReference>
<dbReference type="SMART" id="SM00304">
    <property type="entry name" value="HAMP"/>
    <property type="match status" value="1"/>
</dbReference>
<organism evidence="11 12">
    <name type="scientific">Vallicoccus soli</name>
    <dbReference type="NCBI Taxonomy" id="2339232"/>
    <lineage>
        <taxon>Bacteria</taxon>
        <taxon>Bacillati</taxon>
        <taxon>Actinomycetota</taxon>
        <taxon>Actinomycetes</taxon>
        <taxon>Motilibacterales</taxon>
        <taxon>Vallicoccaceae</taxon>
        <taxon>Vallicoccus</taxon>
    </lineage>
</organism>
<evidence type="ECO:0000259" key="10">
    <source>
        <dbReference type="PROSITE" id="PS50885"/>
    </source>
</evidence>
<dbReference type="InterPro" id="IPR033480">
    <property type="entry name" value="sCache_2"/>
</dbReference>
<dbReference type="GO" id="GO:0007165">
    <property type="term" value="P:signal transduction"/>
    <property type="evidence" value="ECO:0007669"/>
    <property type="project" value="UniProtKB-KW"/>
</dbReference>
<evidence type="ECO:0000259" key="9">
    <source>
        <dbReference type="PROSITE" id="PS50111"/>
    </source>
</evidence>
<evidence type="ECO:0000256" key="7">
    <source>
        <dbReference type="ARBA" id="ARBA00029447"/>
    </source>
</evidence>
<evidence type="ECO:0000256" key="4">
    <source>
        <dbReference type="ARBA" id="ARBA00022989"/>
    </source>
</evidence>
<dbReference type="GO" id="GO:0004888">
    <property type="term" value="F:transmembrane signaling receptor activity"/>
    <property type="evidence" value="ECO:0007669"/>
    <property type="project" value="InterPro"/>
</dbReference>
<dbReference type="CDD" id="cd06225">
    <property type="entry name" value="HAMP"/>
    <property type="match status" value="1"/>
</dbReference>
<dbReference type="SMART" id="SM01049">
    <property type="entry name" value="Cache_2"/>
    <property type="match status" value="1"/>
</dbReference>
<evidence type="ECO:0000313" key="12">
    <source>
        <dbReference type="Proteomes" id="UP000265614"/>
    </source>
</evidence>
<comment type="similarity">
    <text evidence="7">Belongs to the methyl-accepting chemotaxis (MCP) protein family.</text>
</comment>
<dbReference type="PRINTS" id="PR00260">
    <property type="entry name" value="CHEMTRNSDUCR"/>
</dbReference>
<dbReference type="InterPro" id="IPR003660">
    <property type="entry name" value="HAMP_dom"/>
</dbReference>
<accession>A0A3A3ZK43</accession>
<comment type="subcellular location">
    <subcellularLocation>
        <location evidence="1">Cell membrane</location>
        <topology evidence="1">Multi-pass membrane protein</topology>
    </subcellularLocation>
</comment>
<keyword evidence="6 8" id="KW-0807">Transducer</keyword>
<evidence type="ECO:0000313" key="11">
    <source>
        <dbReference type="EMBL" id="RJK96069.1"/>
    </source>
</evidence>
<dbReference type="OrthoDB" id="8482111at2"/>
<sequence length="525" mass="54045">MNRLHSVRIRTRLTALVVVAALGLLALTGLAALQLSGSTMEGRKAATRSVVETALGVVESYAAREQAGELTREQAQAGALDTLRTLRYAGEEYFWVNDDGPTMLMHPVKPELDGTDVSGLEDPDGVAVFVEFVRTVQADGAGFVEYQWPKPGEEQPQPKVSYVAGYEPWGWVVGSGTYVDDVHAAVRAEVASLALKALPLVLAVALLSLLVSRSITAPLARAVEVLRSGDLSRRLPEGSRNELDQLGGALNATLAGVGDVVAQVRAASGQLVAAAQRVSQGTEDIARTAGETGAEAAEAASAAGAISGGIETVAAGAEEMGASIREISHSANEAARVAGEAVSVAERTNATVAQLGESSAQIGTVIRTITSIAEQTNLLALNATIEAARAGEAGKGFAVVANEVKELAQETARATEDIARRVDAIQGDTGGAVDAIAEIGRIIDQINAHQVTIASAVEEQTATTSEMSRSVASTAEGGRGVSASVEAVARASERTAEGLGELRGAAADLLRTAGELDGALGRFRG</sequence>
<keyword evidence="12" id="KW-1185">Reference proteome</keyword>
<gene>
    <name evidence="11" type="ORF">D5H78_11000</name>
</gene>
<dbReference type="GO" id="GO:0005886">
    <property type="term" value="C:plasma membrane"/>
    <property type="evidence" value="ECO:0007669"/>
    <property type="project" value="UniProtKB-SubCell"/>
</dbReference>
<dbReference type="Proteomes" id="UP000265614">
    <property type="component" value="Unassembled WGS sequence"/>
</dbReference>
<dbReference type="Pfam" id="PF00015">
    <property type="entry name" value="MCPsignal"/>
    <property type="match status" value="1"/>
</dbReference>
<evidence type="ECO:0000256" key="2">
    <source>
        <dbReference type="ARBA" id="ARBA00022475"/>
    </source>
</evidence>
<evidence type="ECO:0000256" key="5">
    <source>
        <dbReference type="ARBA" id="ARBA00023136"/>
    </source>
</evidence>
<feature type="domain" description="Methyl-accepting transducer" evidence="9">
    <location>
        <begin position="267"/>
        <end position="503"/>
    </location>
</feature>
<feature type="domain" description="HAMP" evidence="10">
    <location>
        <begin position="213"/>
        <end position="262"/>
    </location>
</feature>
<evidence type="ECO:0000256" key="3">
    <source>
        <dbReference type="ARBA" id="ARBA00022692"/>
    </source>
</evidence>
<dbReference type="SMART" id="SM00283">
    <property type="entry name" value="MA"/>
    <property type="match status" value="1"/>
</dbReference>
<dbReference type="InterPro" id="IPR004089">
    <property type="entry name" value="MCPsignal_dom"/>
</dbReference>
<dbReference type="Gene3D" id="3.30.450.20">
    <property type="entry name" value="PAS domain"/>
    <property type="match status" value="1"/>
</dbReference>
<reference evidence="11 12" key="1">
    <citation type="submission" date="2018-09" db="EMBL/GenBank/DDBJ databases">
        <title>YIM 75000 draft genome.</title>
        <authorList>
            <person name="Tang S."/>
            <person name="Feng Y."/>
        </authorList>
    </citation>
    <scope>NUCLEOTIDE SEQUENCE [LARGE SCALE GENOMIC DNA]</scope>
    <source>
        <strain evidence="11 12">YIM 75000</strain>
    </source>
</reference>
<protein>
    <submittedName>
        <fullName evidence="11">Methyl-accepting chemotaxis protein</fullName>
    </submittedName>
</protein>
<dbReference type="SUPFAM" id="SSF58104">
    <property type="entry name" value="Methyl-accepting chemotaxis protein (MCP) signaling domain"/>
    <property type="match status" value="1"/>
</dbReference>
<keyword evidence="3" id="KW-0812">Transmembrane</keyword>
<evidence type="ECO:0000256" key="8">
    <source>
        <dbReference type="PROSITE-ProRule" id="PRU00284"/>
    </source>
</evidence>
<proteinExistence type="inferred from homology"/>
<dbReference type="InterPro" id="IPR004090">
    <property type="entry name" value="Chemotax_Me-accpt_rcpt"/>
</dbReference>
<dbReference type="Pfam" id="PF17200">
    <property type="entry name" value="sCache_2"/>
    <property type="match status" value="1"/>
</dbReference>
<comment type="caution">
    <text evidence="11">The sequence shown here is derived from an EMBL/GenBank/DDBJ whole genome shotgun (WGS) entry which is preliminary data.</text>
</comment>
<keyword evidence="2" id="KW-1003">Cell membrane</keyword>
<dbReference type="GO" id="GO:0006935">
    <property type="term" value="P:chemotaxis"/>
    <property type="evidence" value="ECO:0007669"/>
    <property type="project" value="InterPro"/>
</dbReference>
<keyword evidence="4" id="KW-1133">Transmembrane helix</keyword>
<dbReference type="AlphaFoldDB" id="A0A3A3ZK43"/>
<dbReference type="PANTHER" id="PTHR32089:SF112">
    <property type="entry name" value="LYSOZYME-LIKE PROTEIN-RELATED"/>
    <property type="match status" value="1"/>
</dbReference>
<dbReference type="EMBL" id="QZEZ01000004">
    <property type="protein sequence ID" value="RJK96069.1"/>
    <property type="molecule type" value="Genomic_DNA"/>
</dbReference>
<name>A0A3A3ZK43_9ACTN</name>
<dbReference type="PROSITE" id="PS50885">
    <property type="entry name" value="HAMP"/>
    <property type="match status" value="1"/>
</dbReference>
<dbReference type="PANTHER" id="PTHR32089">
    <property type="entry name" value="METHYL-ACCEPTING CHEMOTAXIS PROTEIN MCPB"/>
    <property type="match status" value="1"/>
</dbReference>
<dbReference type="Gene3D" id="1.10.287.950">
    <property type="entry name" value="Methyl-accepting chemotaxis protein"/>
    <property type="match status" value="1"/>
</dbReference>
<dbReference type="RefSeq" id="WP_119950495.1">
    <property type="nucleotide sequence ID" value="NZ_QZEZ01000004.1"/>
</dbReference>
<evidence type="ECO:0000256" key="1">
    <source>
        <dbReference type="ARBA" id="ARBA00004651"/>
    </source>
</evidence>
<keyword evidence="5" id="KW-0472">Membrane</keyword>
<dbReference type="Pfam" id="PF00672">
    <property type="entry name" value="HAMP"/>
    <property type="match status" value="1"/>
</dbReference>
<evidence type="ECO:0000256" key="6">
    <source>
        <dbReference type="ARBA" id="ARBA00023224"/>
    </source>
</evidence>